<proteinExistence type="predicted"/>
<evidence type="ECO:0000259" key="1">
    <source>
        <dbReference type="Pfam" id="PF06985"/>
    </source>
</evidence>
<gene>
    <name evidence="2" type="ORF">BU16DRAFT_607572</name>
</gene>
<evidence type="ECO:0000313" key="3">
    <source>
        <dbReference type="Proteomes" id="UP000799750"/>
    </source>
</evidence>
<name>A0A6A6QYL1_9PEZI</name>
<dbReference type="InterPro" id="IPR010730">
    <property type="entry name" value="HET"/>
</dbReference>
<reference evidence="2" key="1">
    <citation type="journal article" date="2020" name="Stud. Mycol.">
        <title>101 Dothideomycetes genomes: a test case for predicting lifestyles and emergence of pathogens.</title>
        <authorList>
            <person name="Haridas S."/>
            <person name="Albert R."/>
            <person name="Binder M."/>
            <person name="Bloem J."/>
            <person name="Labutti K."/>
            <person name="Salamov A."/>
            <person name="Andreopoulos B."/>
            <person name="Baker S."/>
            <person name="Barry K."/>
            <person name="Bills G."/>
            <person name="Bluhm B."/>
            <person name="Cannon C."/>
            <person name="Castanera R."/>
            <person name="Culley D."/>
            <person name="Daum C."/>
            <person name="Ezra D."/>
            <person name="Gonzalez J."/>
            <person name="Henrissat B."/>
            <person name="Kuo A."/>
            <person name="Liang C."/>
            <person name="Lipzen A."/>
            <person name="Lutzoni F."/>
            <person name="Magnuson J."/>
            <person name="Mondo S."/>
            <person name="Nolan M."/>
            <person name="Ohm R."/>
            <person name="Pangilinan J."/>
            <person name="Park H.-J."/>
            <person name="Ramirez L."/>
            <person name="Alfaro M."/>
            <person name="Sun H."/>
            <person name="Tritt A."/>
            <person name="Yoshinaga Y."/>
            <person name="Zwiers L.-H."/>
            <person name="Turgeon B."/>
            <person name="Goodwin S."/>
            <person name="Spatafora J."/>
            <person name="Crous P."/>
            <person name="Grigoriev I."/>
        </authorList>
    </citation>
    <scope>NUCLEOTIDE SEQUENCE</scope>
    <source>
        <strain evidence="2">CBS 269.34</strain>
    </source>
</reference>
<dbReference type="Pfam" id="PF06985">
    <property type="entry name" value="HET"/>
    <property type="match status" value="1"/>
</dbReference>
<dbReference type="OrthoDB" id="2157530at2759"/>
<dbReference type="EMBL" id="MU004187">
    <property type="protein sequence ID" value="KAF2496870.1"/>
    <property type="molecule type" value="Genomic_DNA"/>
</dbReference>
<dbReference type="PANTHER" id="PTHR24148">
    <property type="entry name" value="ANKYRIN REPEAT DOMAIN-CONTAINING PROTEIN 39 HOMOLOG-RELATED"/>
    <property type="match status" value="1"/>
</dbReference>
<dbReference type="InterPro" id="IPR052895">
    <property type="entry name" value="HetReg/Transcr_Mod"/>
</dbReference>
<feature type="domain" description="Heterokaryon incompatibility" evidence="1">
    <location>
        <begin position="43"/>
        <end position="190"/>
    </location>
</feature>
<organism evidence="2 3">
    <name type="scientific">Lophium mytilinum</name>
    <dbReference type="NCBI Taxonomy" id="390894"/>
    <lineage>
        <taxon>Eukaryota</taxon>
        <taxon>Fungi</taxon>
        <taxon>Dikarya</taxon>
        <taxon>Ascomycota</taxon>
        <taxon>Pezizomycotina</taxon>
        <taxon>Dothideomycetes</taxon>
        <taxon>Pleosporomycetidae</taxon>
        <taxon>Mytilinidiales</taxon>
        <taxon>Mytilinidiaceae</taxon>
        <taxon>Lophium</taxon>
    </lineage>
</organism>
<protein>
    <submittedName>
        <fullName evidence="2">HET-domain-containing protein</fullName>
    </submittedName>
</protein>
<dbReference type="Proteomes" id="UP000799750">
    <property type="component" value="Unassembled WGS sequence"/>
</dbReference>
<evidence type="ECO:0000313" key="2">
    <source>
        <dbReference type="EMBL" id="KAF2496870.1"/>
    </source>
</evidence>
<dbReference type="PANTHER" id="PTHR24148:SF73">
    <property type="entry name" value="HET DOMAIN PROTEIN (AFU_ORTHOLOGUE AFUA_8G01020)"/>
    <property type="match status" value="1"/>
</dbReference>
<sequence>MAYTWLDPTQNLIRLLHLSPASSEDETIKCRFSIVLLDNKPEYEALSYVWGDMNDTALAEVDGHRMTITTNLHSALKQLRHKDKDRILWVDALCIDQSKDQEKMHQVSRMKYIYSQASQVVVWLGTGWDGSNMAMEFLRILAGDETLHLDPQVDPSISVNGLYLDSSKLCGHIIRFFNLPWWKRTWTVQEFVLAQKLVFQCAQSIVTQKDMYMARENFWRHKDRCCQQDDLDYPHPDFGTSVSTAFIQPASLDIITKQRGPSYSVLAAIANFSNRAVTDPKDRVYGMLGLGTGPYSDLVEPDYSYSPEKICELLAMNSVERTGKLEFLSHLFERDNPKLPSFLPNWTGKFTWTETYASRIFHTNFFSASLDLPAEVALISPSLLSTRGVIFDTISALANLATSAEDPYCNTSDSRLVAFWHSMCGGMELVLRNSNRFAGPLKGKSDLSKYHKFAAFFTTPPQQWSRLWDNDMSHIILDVETAIHGRRFFVTQKGDFGFAAKACREGDLVAVLAGGNVPYVIRRESRIGHLGMVVKSLVRGVGLVQVIRACVKLCFSKCYSILGDSYVHGVMYGEAFEILNGAERKLGEIVLV</sequence>
<accession>A0A6A6QYL1</accession>
<dbReference type="AlphaFoldDB" id="A0A6A6QYL1"/>
<keyword evidence="3" id="KW-1185">Reference proteome</keyword>